<reference evidence="1 2" key="1">
    <citation type="submission" date="2018-08" db="EMBL/GenBank/DDBJ databases">
        <title>Sequencing the genomes of 1000 actinobacteria strains.</title>
        <authorList>
            <person name="Klenk H.-P."/>
        </authorList>
    </citation>
    <scope>NUCLEOTIDE SEQUENCE [LARGE SCALE GENOMIC DNA]</scope>
    <source>
        <strain evidence="1 2">DSM 22967</strain>
    </source>
</reference>
<dbReference type="RefSeq" id="WP_211308386.1">
    <property type="nucleotide sequence ID" value="NZ_QTUA01000001.1"/>
</dbReference>
<dbReference type="AlphaFoldDB" id="A0A3D9UR94"/>
<evidence type="ECO:0000313" key="2">
    <source>
        <dbReference type="Proteomes" id="UP000256253"/>
    </source>
</evidence>
<dbReference type="EMBL" id="QTUA01000001">
    <property type="protein sequence ID" value="REF30510.1"/>
    <property type="molecule type" value="Genomic_DNA"/>
</dbReference>
<accession>A0A3D9UR94</accession>
<proteinExistence type="predicted"/>
<organism evidence="1 2">
    <name type="scientific">Calidifontibacter indicus</name>
    <dbReference type="NCBI Taxonomy" id="419650"/>
    <lineage>
        <taxon>Bacteria</taxon>
        <taxon>Bacillati</taxon>
        <taxon>Actinomycetota</taxon>
        <taxon>Actinomycetes</taxon>
        <taxon>Micrococcales</taxon>
        <taxon>Dermacoccaceae</taxon>
        <taxon>Calidifontibacter</taxon>
    </lineage>
</organism>
<comment type="caution">
    <text evidence="1">The sequence shown here is derived from an EMBL/GenBank/DDBJ whole genome shotgun (WGS) entry which is preliminary data.</text>
</comment>
<keyword evidence="2" id="KW-1185">Reference proteome</keyword>
<evidence type="ECO:0000313" key="1">
    <source>
        <dbReference type="EMBL" id="REF30510.1"/>
    </source>
</evidence>
<evidence type="ECO:0008006" key="3">
    <source>
        <dbReference type="Google" id="ProtNLM"/>
    </source>
</evidence>
<gene>
    <name evidence="1" type="ORF">DFJ65_1518</name>
</gene>
<sequence>MNSPTRDIPLHARYDDELVTLDDVAEILQAPVNTVRLVAPRGTGPDFLKIGRRLYTTVGDLRTFIRMQRPEGAAAFADGASRAGLRRSRRTR</sequence>
<protein>
    <recommendedName>
        <fullName evidence="3">Helix-turn-helix protein</fullName>
    </recommendedName>
</protein>
<name>A0A3D9UR94_9MICO</name>
<dbReference type="Proteomes" id="UP000256253">
    <property type="component" value="Unassembled WGS sequence"/>
</dbReference>